<dbReference type="GO" id="GO:0000160">
    <property type="term" value="P:phosphorelay signal transduction system"/>
    <property type="evidence" value="ECO:0007669"/>
    <property type="project" value="InterPro"/>
</dbReference>
<dbReference type="PROSITE" id="PS50110">
    <property type="entry name" value="RESPONSE_REGULATORY"/>
    <property type="match status" value="1"/>
</dbReference>
<reference evidence="4" key="1">
    <citation type="journal article" date="2014" name="Int. J. Syst. Evol. Microbiol.">
        <title>Complete genome sequence of Corynebacterium casei LMG S-19264T (=DSM 44701T), isolated from a smear-ripened cheese.</title>
        <authorList>
            <consortium name="US DOE Joint Genome Institute (JGI-PGF)"/>
            <person name="Walter F."/>
            <person name="Albersmeier A."/>
            <person name="Kalinowski J."/>
            <person name="Ruckert C."/>
        </authorList>
    </citation>
    <scope>NUCLEOTIDE SEQUENCE</scope>
    <source>
        <strain evidence="4">KCTC 32513</strain>
    </source>
</reference>
<dbReference type="InterPro" id="IPR001789">
    <property type="entry name" value="Sig_transdc_resp-reg_receiver"/>
</dbReference>
<accession>A0A8J3G1B6</accession>
<sequence length="121" mass="13309">MQDTTNKNTILIVEDDPYIAMDLEDAFDARGFKVLGPVADVITGLKVLSETSPDIAMLDYNLGNETSVEIARALSRSNIPYLFLSGQIEDVVKDNDLPPRPVMAKPYVPEQLIAVVRSMIA</sequence>
<comment type="caution">
    <text evidence="4">The sequence shown here is derived from an EMBL/GenBank/DDBJ whole genome shotgun (WGS) entry which is preliminary data.</text>
</comment>
<keyword evidence="1 2" id="KW-0597">Phosphoprotein</keyword>
<dbReference type="InterPro" id="IPR050595">
    <property type="entry name" value="Bact_response_regulator"/>
</dbReference>
<dbReference type="SUPFAM" id="SSF52172">
    <property type="entry name" value="CheY-like"/>
    <property type="match status" value="1"/>
</dbReference>
<keyword evidence="5" id="KW-1185">Reference proteome</keyword>
<dbReference type="AlphaFoldDB" id="A0A8J3G1B6"/>
<dbReference type="SMART" id="SM00448">
    <property type="entry name" value="REC"/>
    <property type="match status" value="1"/>
</dbReference>
<dbReference type="PANTHER" id="PTHR44591:SF3">
    <property type="entry name" value="RESPONSE REGULATORY DOMAIN-CONTAINING PROTEIN"/>
    <property type="match status" value="1"/>
</dbReference>
<evidence type="ECO:0000259" key="3">
    <source>
        <dbReference type="PROSITE" id="PS50110"/>
    </source>
</evidence>
<feature type="modified residue" description="4-aspartylphosphate" evidence="2">
    <location>
        <position position="59"/>
    </location>
</feature>
<evidence type="ECO:0000313" key="4">
    <source>
        <dbReference type="EMBL" id="GHA84583.1"/>
    </source>
</evidence>
<evidence type="ECO:0000256" key="1">
    <source>
        <dbReference type="ARBA" id="ARBA00022553"/>
    </source>
</evidence>
<dbReference type="Gene3D" id="3.40.50.2300">
    <property type="match status" value="1"/>
</dbReference>
<evidence type="ECO:0000313" key="5">
    <source>
        <dbReference type="Proteomes" id="UP000634004"/>
    </source>
</evidence>
<reference evidence="4" key="2">
    <citation type="submission" date="2020-09" db="EMBL/GenBank/DDBJ databases">
        <authorList>
            <person name="Sun Q."/>
            <person name="Kim S."/>
        </authorList>
    </citation>
    <scope>NUCLEOTIDE SEQUENCE</scope>
    <source>
        <strain evidence="4">KCTC 32513</strain>
    </source>
</reference>
<dbReference type="EMBL" id="BMZH01000002">
    <property type="protein sequence ID" value="GHA84583.1"/>
    <property type="molecule type" value="Genomic_DNA"/>
</dbReference>
<feature type="domain" description="Response regulatory" evidence="3">
    <location>
        <begin position="9"/>
        <end position="120"/>
    </location>
</feature>
<evidence type="ECO:0000256" key="2">
    <source>
        <dbReference type="PROSITE-ProRule" id="PRU00169"/>
    </source>
</evidence>
<protein>
    <submittedName>
        <fullName evidence="4">Response regulator</fullName>
    </submittedName>
</protein>
<dbReference type="Pfam" id="PF00072">
    <property type="entry name" value="Response_reg"/>
    <property type="match status" value="1"/>
</dbReference>
<dbReference type="InterPro" id="IPR011006">
    <property type="entry name" value="CheY-like_superfamily"/>
</dbReference>
<proteinExistence type="predicted"/>
<dbReference type="PANTHER" id="PTHR44591">
    <property type="entry name" value="STRESS RESPONSE REGULATOR PROTEIN 1"/>
    <property type="match status" value="1"/>
</dbReference>
<name>A0A8J3G1B6_9PROT</name>
<gene>
    <name evidence="4" type="ORF">GCM10009069_04620</name>
</gene>
<dbReference type="RefSeq" id="WP_189495033.1">
    <property type="nucleotide sequence ID" value="NZ_BMZH01000002.1"/>
</dbReference>
<organism evidence="4 5">
    <name type="scientific">Algimonas arctica</name>
    <dbReference type="NCBI Taxonomy" id="1479486"/>
    <lineage>
        <taxon>Bacteria</taxon>
        <taxon>Pseudomonadati</taxon>
        <taxon>Pseudomonadota</taxon>
        <taxon>Alphaproteobacteria</taxon>
        <taxon>Maricaulales</taxon>
        <taxon>Robiginitomaculaceae</taxon>
        <taxon>Algimonas</taxon>
    </lineage>
</organism>
<dbReference type="Proteomes" id="UP000634004">
    <property type="component" value="Unassembled WGS sequence"/>
</dbReference>